<reference evidence="3" key="1">
    <citation type="journal article" date="2019" name="Int. J. Syst. Evol. Microbiol.">
        <title>The Global Catalogue of Microorganisms (GCM) 10K type strain sequencing project: providing services to taxonomists for standard genome sequencing and annotation.</title>
        <authorList>
            <consortium name="The Broad Institute Genomics Platform"/>
            <consortium name="The Broad Institute Genome Sequencing Center for Infectious Disease"/>
            <person name="Wu L."/>
            <person name="Ma J."/>
        </authorList>
    </citation>
    <scope>NUCLEOTIDE SEQUENCE [LARGE SCALE GENOMIC DNA]</scope>
    <source>
        <strain evidence="3">CCUG 61948</strain>
    </source>
</reference>
<dbReference type="SUPFAM" id="SSF82153">
    <property type="entry name" value="FAS1 domain"/>
    <property type="match status" value="4"/>
</dbReference>
<dbReference type="PROSITE" id="PS51257">
    <property type="entry name" value="PROKAR_LIPOPROTEIN"/>
    <property type="match status" value="1"/>
</dbReference>
<gene>
    <name evidence="2" type="ORF">ACFQZJ_11000</name>
</gene>
<sequence length="637" mass="65110">MKDLLKIFKPTLVAFLLIFAASCDDDSDDNKPVVNVVEPSNIVETAQGNNGLSSLVSALAKADESANNDLIAALGNEAGTFTVLAPSNDAFAALLGRLDGFQSLDDFNEQQLQDLLATILAYHVASGAALASTDLTEGQTITTLQGESITVSLDGGAAFIDAEGKASNVVTANVEATNGIVHVIDRVLLPQEAIDALEGILLNSITDLAIATPALSNLVAALVAADGDLPTVLAGDGPFTVFAPTNDAFDAFLAANGFADLAAVPVPVLTQILLNHVVAGANFSTDLTTGYVPTSSTAGVDGKNLSMFVDLTEGVRLNGVSNVNLELADIKATNGVVHVVDAVIGLPNIVDHALANSALTSLVGALTADGNTTFTDLLSNTEEKFTVFAPINSAFEAFENPNANEIANVLSNHVVVGASAFSADLTNSYIHTAAANADGDNLSLYINTDDGVTFNGSGGVVAGNFDIVATNGVVHAVSEVIDIPTVVTFAVADPTFAPLVTALTSGTPDTDFVATLSGAGPFTVFAPTDAAFKALLDSNMDWNEVADIDESLLTDVLFHHVVSGNVRSGDLTADGATVAPSLEGDNITITLPGTNPNIADVTDGSGATDIGIIAVDVQAGNGVIHVLNKVMIPDTTN</sequence>
<name>A0ABW3B3U7_9FLAO</name>
<evidence type="ECO:0000259" key="1">
    <source>
        <dbReference type="PROSITE" id="PS50213"/>
    </source>
</evidence>
<accession>A0ABW3B3U7</accession>
<feature type="domain" description="FAS1" evidence="1">
    <location>
        <begin position="39"/>
        <end position="188"/>
    </location>
</feature>
<proteinExistence type="predicted"/>
<protein>
    <submittedName>
        <fullName evidence="2">Fasciclin domain-containing protein</fullName>
    </submittedName>
</protein>
<feature type="domain" description="FAS1" evidence="1">
    <location>
        <begin position="202"/>
        <end position="344"/>
    </location>
</feature>
<dbReference type="PANTHER" id="PTHR10900:SF77">
    <property type="entry name" value="FI19380P1"/>
    <property type="match status" value="1"/>
</dbReference>
<dbReference type="InterPro" id="IPR000782">
    <property type="entry name" value="FAS1_domain"/>
</dbReference>
<dbReference type="InterPro" id="IPR036378">
    <property type="entry name" value="FAS1_dom_sf"/>
</dbReference>
<dbReference type="PANTHER" id="PTHR10900">
    <property type="entry name" value="PERIOSTIN-RELATED"/>
    <property type="match status" value="1"/>
</dbReference>
<dbReference type="Proteomes" id="UP001597012">
    <property type="component" value="Unassembled WGS sequence"/>
</dbReference>
<organism evidence="2 3">
    <name type="scientific">Maribacter chungangensis</name>
    <dbReference type="NCBI Taxonomy" id="1069117"/>
    <lineage>
        <taxon>Bacteria</taxon>
        <taxon>Pseudomonadati</taxon>
        <taxon>Bacteroidota</taxon>
        <taxon>Flavobacteriia</taxon>
        <taxon>Flavobacteriales</taxon>
        <taxon>Flavobacteriaceae</taxon>
        <taxon>Maribacter</taxon>
    </lineage>
</organism>
<evidence type="ECO:0000313" key="3">
    <source>
        <dbReference type="Proteomes" id="UP001597012"/>
    </source>
</evidence>
<evidence type="ECO:0000313" key="2">
    <source>
        <dbReference type="EMBL" id="MFD0797992.1"/>
    </source>
</evidence>
<dbReference type="RefSeq" id="WP_379934528.1">
    <property type="nucleotide sequence ID" value="NZ_JBHTHY010000007.1"/>
</dbReference>
<dbReference type="InterPro" id="IPR050904">
    <property type="entry name" value="Adhesion/Biosynth-related"/>
</dbReference>
<feature type="domain" description="FAS1" evidence="1">
    <location>
        <begin position="483"/>
        <end position="631"/>
    </location>
</feature>
<dbReference type="PROSITE" id="PS50213">
    <property type="entry name" value="FAS1"/>
    <property type="match status" value="4"/>
</dbReference>
<keyword evidence="3" id="KW-1185">Reference proteome</keyword>
<comment type="caution">
    <text evidence="2">The sequence shown here is derived from an EMBL/GenBank/DDBJ whole genome shotgun (WGS) entry which is preliminary data.</text>
</comment>
<dbReference type="Gene3D" id="2.30.180.10">
    <property type="entry name" value="FAS1 domain"/>
    <property type="match status" value="4"/>
</dbReference>
<dbReference type="Pfam" id="PF02469">
    <property type="entry name" value="Fasciclin"/>
    <property type="match status" value="4"/>
</dbReference>
<dbReference type="EMBL" id="JBHTHY010000007">
    <property type="protein sequence ID" value="MFD0797992.1"/>
    <property type="molecule type" value="Genomic_DNA"/>
</dbReference>
<feature type="domain" description="FAS1" evidence="1">
    <location>
        <begin position="346"/>
        <end position="481"/>
    </location>
</feature>
<dbReference type="SMART" id="SM00554">
    <property type="entry name" value="FAS1"/>
    <property type="match status" value="4"/>
</dbReference>